<dbReference type="PATRIC" id="fig|400092.3.peg.4855"/>
<dbReference type="STRING" id="400092.PKOR_22100"/>
<dbReference type="KEGG" id="pko:PKOR_22100"/>
<gene>
    <name evidence="1" type="ORF">PKOR_22100</name>
</gene>
<dbReference type="Proteomes" id="UP000033109">
    <property type="component" value="Chromosome"/>
</dbReference>
<protein>
    <submittedName>
        <fullName evidence="1">Uncharacterized protein</fullName>
    </submittedName>
</protein>
<evidence type="ECO:0000313" key="2">
    <source>
        <dbReference type="Proteomes" id="UP000033109"/>
    </source>
</evidence>
<proteinExistence type="predicted"/>
<dbReference type="HOGENOM" id="CLU_2397135_0_0_10"/>
<evidence type="ECO:0000313" key="1">
    <source>
        <dbReference type="EMBL" id="AKD05265.1"/>
    </source>
</evidence>
<accession>A0A0E3ZIA3</accession>
<sequence>MAVADECCDKPASSNTAKDDCCEEHVAYHKLEPVSTPKEYGLQIPALAFSAPTPFIPVYQVNQQTQQAVLSYTNSSPPLYGRHLLHFLHVLIV</sequence>
<name>A0A0E3ZIA3_9BACT</name>
<organism evidence="1 2">
    <name type="scientific">Pontibacter korlensis</name>
    <dbReference type="NCBI Taxonomy" id="400092"/>
    <lineage>
        <taxon>Bacteria</taxon>
        <taxon>Pseudomonadati</taxon>
        <taxon>Bacteroidota</taxon>
        <taxon>Cytophagia</taxon>
        <taxon>Cytophagales</taxon>
        <taxon>Hymenobacteraceae</taxon>
        <taxon>Pontibacter</taxon>
    </lineage>
</organism>
<reference evidence="1 2" key="1">
    <citation type="journal article" date="2015" name="Sci. Rep.">
        <title>Unraveling adaptation of Pontibacter korlensis to radiation and infertility in desert through complete genome and comparative transcriptomic analysis.</title>
        <authorList>
            <person name="Dai J."/>
            <person name="Dai W."/>
            <person name="Qiu C."/>
            <person name="Yang Z."/>
            <person name="Zhang Y."/>
            <person name="Zhou M."/>
            <person name="Zhang L."/>
            <person name="Fang C."/>
            <person name="Gao Q."/>
            <person name="Yang Q."/>
            <person name="Li X."/>
            <person name="Wang Z."/>
            <person name="Wang Z."/>
            <person name="Jia Z."/>
            <person name="Chen X."/>
        </authorList>
    </citation>
    <scope>NUCLEOTIDE SEQUENCE [LARGE SCALE GENOMIC DNA]</scope>
    <source>
        <strain evidence="1 2">X14-1T</strain>
    </source>
</reference>
<dbReference type="EMBL" id="CP009621">
    <property type="protein sequence ID" value="AKD05265.1"/>
    <property type="molecule type" value="Genomic_DNA"/>
</dbReference>
<dbReference type="AlphaFoldDB" id="A0A0E3ZIA3"/>
<keyword evidence="2" id="KW-1185">Reference proteome</keyword>